<evidence type="ECO:0000313" key="2">
    <source>
        <dbReference type="Proteomes" id="UP001172386"/>
    </source>
</evidence>
<proteinExistence type="predicted"/>
<sequence>MGWGISDARARTARQHASLLSKDSRVTAKQAATTVFEPLTRPTPTTSISCERDTQEEAEREAVEEEEVEEVDRSTFPLEAAQAQPNQTMEMEFGRLKHQTRQQAIKIQTLSKGNSSLKQTLEIKKEMIARQDKDFLRLEEELADCKKAREDGREQLANERKQYALQISELGKQKELDLSLKEANAAKEAISDQCHTRMRQIEELQLSLDKEIRARESIEQALQELKRKRKDREAEITQFIQTAQRKVQELEAKNDELNIRGNRLVKQIATRRTYIPAEDETQVSKAFRSLHVEIRNWCVGVVEVLPKGHEMEFRRFPLASRDIRMSFYTNEAPFLMAYVWEWLLKCVFDFDQQYATEHGTSRVCDLWTDEESARHLQSLERQIRLLQSR</sequence>
<comment type="caution">
    <text evidence="1">The sequence shown here is derived from an EMBL/GenBank/DDBJ whole genome shotgun (WGS) entry which is preliminary data.</text>
</comment>
<evidence type="ECO:0000313" key="1">
    <source>
        <dbReference type="EMBL" id="KAJ9653521.1"/>
    </source>
</evidence>
<protein>
    <submittedName>
        <fullName evidence="1">Uncharacterized protein</fullName>
    </submittedName>
</protein>
<dbReference type="Proteomes" id="UP001172386">
    <property type="component" value="Unassembled WGS sequence"/>
</dbReference>
<dbReference type="EMBL" id="JAPDRQ010000151">
    <property type="protein sequence ID" value="KAJ9653521.1"/>
    <property type="molecule type" value="Genomic_DNA"/>
</dbReference>
<keyword evidence="2" id="KW-1185">Reference proteome</keyword>
<accession>A0ACC3A0K1</accession>
<reference evidence="1" key="1">
    <citation type="submission" date="2022-10" db="EMBL/GenBank/DDBJ databases">
        <title>Culturing micro-colonial fungi from biological soil crusts in the Mojave desert and describing Neophaeococcomyces mojavensis, and introducing the new genera and species Taxawa tesnikishii.</title>
        <authorList>
            <person name="Kurbessoian T."/>
            <person name="Stajich J.E."/>
        </authorList>
    </citation>
    <scope>NUCLEOTIDE SEQUENCE</scope>
    <source>
        <strain evidence="1">JES_112</strain>
    </source>
</reference>
<organism evidence="1 2">
    <name type="scientific">Neophaeococcomyces mojaviensis</name>
    <dbReference type="NCBI Taxonomy" id="3383035"/>
    <lineage>
        <taxon>Eukaryota</taxon>
        <taxon>Fungi</taxon>
        <taxon>Dikarya</taxon>
        <taxon>Ascomycota</taxon>
        <taxon>Pezizomycotina</taxon>
        <taxon>Eurotiomycetes</taxon>
        <taxon>Chaetothyriomycetidae</taxon>
        <taxon>Chaetothyriales</taxon>
        <taxon>Chaetothyriales incertae sedis</taxon>
        <taxon>Neophaeococcomyces</taxon>
    </lineage>
</organism>
<gene>
    <name evidence="1" type="ORF">H2198_007303</name>
</gene>
<name>A0ACC3A0K1_9EURO</name>